<gene>
    <name evidence="5" type="ORF">OO013_08200</name>
</gene>
<dbReference type="PROSITE" id="PS00622">
    <property type="entry name" value="HTH_LUXR_1"/>
    <property type="match status" value="1"/>
</dbReference>
<evidence type="ECO:0000256" key="1">
    <source>
        <dbReference type="ARBA" id="ARBA00023015"/>
    </source>
</evidence>
<dbReference type="PANTHER" id="PTHR44688">
    <property type="entry name" value="DNA-BINDING TRANSCRIPTIONAL ACTIVATOR DEVR_DOSR"/>
    <property type="match status" value="1"/>
</dbReference>
<dbReference type="InterPro" id="IPR016032">
    <property type="entry name" value="Sig_transdc_resp-reg_C-effctor"/>
</dbReference>
<evidence type="ECO:0000259" key="4">
    <source>
        <dbReference type="PROSITE" id="PS50043"/>
    </source>
</evidence>
<feature type="domain" description="HTH luxR-type" evidence="4">
    <location>
        <begin position="809"/>
        <end position="874"/>
    </location>
</feature>
<reference evidence="5 6" key="1">
    <citation type="submission" date="2022-11" db="EMBL/GenBank/DDBJ databases">
        <title>The characterization of three novel Bacteroidetes species and genomic analysis of their roles in tidal elemental geochemical cycles.</title>
        <authorList>
            <person name="Ma K."/>
        </authorList>
    </citation>
    <scope>NUCLEOTIDE SEQUENCE [LARGE SCALE GENOMIC DNA]</scope>
    <source>
        <strain evidence="5 6">M17</strain>
    </source>
</reference>
<dbReference type="InterPro" id="IPR027417">
    <property type="entry name" value="P-loop_NTPase"/>
</dbReference>
<dbReference type="Proteomes" id="UP001209885">
    <property type="component" value="Unassembled WGS sequence"/>
</dbReference>
<dbReference type="CDD" id="cd06170">
    <property type="entry name" value="LuxR_C_like"/>
    <property type="match status" value="1"/>
</dbReference>
<protein>
    <submittedName>
        <fullName evidence="5">LuxR C-terminal-related transcriptional regulator</fullName>
    </submittedName>
</protein>
<dbReference type="RefSeq" id="WP_266056298.1">
    <property type="nucleotide sequence ID" value="NZ_JAPFQN010000005.1"/>
</dbReference>
<keyword evidence="1" id="KW-0805">Transcription regulation</keyword>
<keyword evidence="6" id="KW-1185">Reference proteome</keyword>
<comment type="caution">
    <text evidence="5">The sequence shown here is derived from an EMBL/GenBank/DDBJ whole genome shotgun (WGS) entry which is preliminary data.</text>
</comment>
<evidence type="ECO:0000313" key="5">
    <source>
        <dbReference type="EMBL" id="MCX2743843.1"/>
    </source>
</evidence>
<dbReference type="SUPFAM" id="SSF48452">
    <property type="entry name" value="TPR-like"/>
    <property type="match status" value="2"/>
</dbReference>
<dbReference type="Gene3D" id="1.25.40.10">
    <property type="entry name" value="Tetratricopeptide repeat domain"/>
    <property type="match status" value="1"/>
</dbReference>
<dbReference type="InterPro" id="IPR036388">
    <property type="entry name" value="WH-like_DNA-bd_sf"/>
</dbReference>
<evidence type="ECO:0000256" key="3">
    <source>
        <dbReference type="ARBA" id="ARBA00023163"/>
    </source>
</evidence>
<keyword evidence="3" id="KW-0804">Transcription</keyword>
<dbReference type="Pfam" id="PF00196">
    <property type="entry name" value="GerE"/>
    <property type="match status" value="1"/>
</dbReference>
<dbReference type="PANTHER" id="PTHR44688:SF16">
    <property type="entry name" value="DNA-BINDING TRANSCRIPTIONAL ACTIVATOR DEVR_DOSR"/>
    <property type="match status" value="1"/>
</dbReference>
<keyword evidence="2" id="KW-0238">DNA-binding</keyword>
<dbReference type="Pfam" id="PF25873">
    <property type="entry name" value="WHD_MalT"/>
    <property type="match status" value="1"/>
</dbReference>
<dbReference type="PROSITE" id="PS50043">
    <property type="entry name" value="HTH_LUXR_2"/>
    <property type="match status" value="1"/>
</dbReference>
<dbReference type="InterPro" id="IPR059106">
    <property type="entry name" value="WHD_MalT"/>
</dbReference>
<proteinExistence type="predicted"/>
<dbReference type="SMART" id="SM00421">
    <property type="entry name" value="HTH_LUXR"/>
    <property type="match status" value="1"/>
</dbReference>
<organism evidence="5 6">
    <name type="scientific">Mangrovivirga halotolerans</name>
    <dbReference type="NCBI Taxonomy" id="2993936"/>
    <lineage>
        <taxon>Bacteria</taxon>
        <taxon>Pseudomonadati</taxon>
        <taxon>Bacteroidota</taxon>
        <taxon>Cytophagia</taxon>
        <taxon>Cytophagales</taxon>
        <taxon>Mangrovivirgaceae</taxon>
        <taxon>Mangrovivirga</taxon>
    </lineage>
</organism>
<accession>A0ABT3RPX3</accession>
<dbReference type="SUPFAM" id="SSF46894">
    <property type="entry name" value="C-terminal effector domain of the bipartite response regulators"/>
    <property type="match status" value="1"/>
</dbReference>
<dbReference type="InterPro" id="IPR000792">
    <property type="entry name" value="Tscrpt_reg_LuxR_C"/>
</dbReference>
<name>A0ABT3RPX3_9BACT</name>
<dbReference type="SUPFAM" id="SSF52540">
    <property type="entry name" value="P-loop containing nucleoside triphosphate hydrolases"/>
    <property type="match status" value="1"/>
</dbReference>
<sequence length="876" mass="102729">MLNTKFHKPVLGTQIISRPRINKIFNGIPVSTLVCAPAGYGKSVAVSQWLDNHSVNYLWLNLDEDQNHLNIFLEYLVTGLQEIYPNKFYNFNSLISNHRLVNKDKLKEVFINELDEIEEPLYIILEDYHLITDIDIHSIVETCIKYSTRYLKFIIISRLDPPFNTFDLKVYEKLQEIRMKELALDHNEIVELIESNLDISISENELKNFEDHAEGWILGIKLAISLVRKNRSISLNSSLLMSHDISRIVKNLIENLDDNLPDFLLSFSLCKKFNEDLLRSIVKFSGNKWNFDANIIEVLKDQNLFITQLDEQGKWYRFHHFFREILLKISFENKPEETQSLYSHISEWFADNDMIDEGINYVIESNQYDKAIELIAKFRYDMLNNDRWWQVQRWIDKVPEKIRKTNPELLLAQTLIFENTWELDKIPPIINALEKLLDSELSEIQKSEILYNKGHQQLNVHSDPKGAIEFFNKSKNIYTDNTAFFARRELFLSISLQMSGEIEKALRSIAEMGKIYKTGTYLYLRTLFAKTIVLLLSGDFKKVKKTVEEFEYFSRDSGFDSIESYSCYLLANISLQMLNIEETIDLLDRGMKFIGKMNYRLYFDSMIMKALCYKIKGEDTLAKETVDNINKLVNQLQNKSFIVYYQSAKARLKWLNDSDNDLLSEIKELNFKTHFMEIYFFVDVPIITQCKILISSGQTEAMKEGYLRIKEIESYLLSINNGYHYLDISMLKVYYYYKNGKNKKASILAKSIINEANTRNTWWPILEYLIKEPALISILDKSILPSHLIELLPQEIDSFIDIESRISIKQNNDRQISYREQEVLKAVAMGLRNKEIAESLNISEVTVKSHLTNIFRKIDVPNRTSMIKRARELNLI</sequence>
<evidence type="ECO:0000256" key="2">
    <source>
        <dbReference type="ARBA" id="ARBA00023125"/>
    </source>
</evidence>
<dbReference type="PRINTS" id="PR00038">
    <property type="entry name" value="HTHLUXR"/>
</dbReference>
<dbReference type="InterPro" id="IPR011990">
    <property type="entry name" value="TPR-like_helical_dom_sf"/>
</dbReference>
<evidence type="ECO:0000313" key="6">
    <source>
        <dbReference type="Proteomes" id="UP001209885"/>
    </source>
</evidence>
<dbReference type="Gene3D" id="1.10.10.10">
    <property type="entry name" value="Winged helix-like DNA-binding domain superfamily/Winged helix DNA-binding domain"/>
    <property type="match status" value="1"/>
</dbReference>
<dbReference type="EMBL" id="JAPFQN010000005">
    <property type="protein sequence ID" value="MCX2743843.1"/>
    <property type="molecule type" value="Genomic_DNA"/>
</dbReference>